<dbReference type="AlphaFoldDB" id="A0A9N8ZZN9"/>
<dbReference type="PROSITE" id="PS50231">
    <property type="entry name" value="RICIN_B_LECTIN"/>
    <property type="match status" value="1"/>
</dbReference>
<evidence type="ECO:0000256" key="2">
    <source>
        <dbReference type="SAM" id="SignalP"/>
    </source>
</evidence>
<feature type="transmembrane region" description="Helical" evidence="1">
    <location>
        <begin position="225"/>
        <end position="250"/>
    </location>
</feature>
<evidence type="ECO:0000313" key="4">
    <source>
        <dbReference type="Proteomes" id="UP000789508"/>
    </source>
</evidence>
<keyword evidence="1" id="KW-0472">Membrane</keyword>
<keyword evidence="2" id="KW-0732">Signal</keyword>
<keyword evidence="1" id="KW-1133">Transmembrane helix</keyword>
<accession>A0A9N8ZZN9</accession>
<dbReference type="EMBL" id="CAJVPS010000852">
    <property type="protein sequence ID" value="CAG8512110.1"/>
    <property type="molecule type" value="Genomic_DNA"/>
</dbReference>
<dbReference type="OrthoDB" id="2338680at2759"/>
<keyword evidence="4" id="KW-1185">Reference proteome</keyword>
<comment type="caution">
    <text evidence="3">The sequence shown here is derived from an EMBL/GenBank/DDBJ whole genome shotgun (WGS) entry which is preliminary data.</text>
</comment>
<feature type="signal peptide" evidence="2">
    <location>
        <begin position="1"/>
        <end position="20"/>
    </location>
</feature>
<proteinExistence type="predicted"/>
<dbReference type="InterPro" id="IPR035992">
    <property type="entry name" value="Ricin_B-like_lectins"/>
</dbReference>
<dbReference type="Proteomes" id="UP000789508">
    <property type="component" value="Unassembled WGS sequence"/>
</dbReference>
<evidence type="ECO:0000313" key="3">
    <source>
        <dbReference type="EMBL" id="CAG8512110.1"/>
    </source>
</evidence>
<sequence length="269" mass="28921">MLVNHKIILLLSFLTASVFACTPNNFNGNYIAISLTGTSTKDWRANLGGGLANAGVQLIIYNSGDQPDNNEIFTIAQPTPGNFEIFAYIDFNQKFVIGQTQNSNTFTLQNRTDSNAQQFTFDCGTCNIKTNSQNWTLYHTSCSIKNVDNGLCMDAADYYSSASINQTYCTAASKWDLWGISPKNVNVNSSSNPNITVTTSPTITVTTSPNSASEVGQSSGVQLSIGGLVGIIVGSCAGTAIIAILGVLFFRHRQSNVGKTDRVNLQIVE</sequence>
<dbReference type="PROSITE" id="PS51257">
    <property type="entry name" value="PROKAR_LIPOPROTEIN"/>
    <property type="match status" value="1"/>
</dbReference>
<gene>
    <name evidence="3" type="ORF">ALEPTO_LOCUS4027</name>
</gene>
<keyword evidence="1" id="KW-0812">Transmembrane</keyword>
<dbReference type="SUPFAM" id="SSF50370">
    <property type="entry name" value="Ricin B-like lectins"/>
    <property type="match status" value="1"/>
</dbReference>
<feature type="chain" id="PRO_5040495837" evidence="2">
    <location>
        <begin position="21"/>
        <end position="269"/>
    </location>
</feature>
<name>A0A9N8ZZN9_9GLOM</name>
<organism evidence="3 4">
    <name type="scientific">Ambispora leptoticha</name>
    <dbReference type="NCBI Taxonomy" id="144679"/>
    <lineage>
        <taxon>Eukaryota</taxon>
        <taxon>Fungi</taxon>
        <taxon>Fungi incertae sedis</taxon>
        <taxon>Mucoromycota</taxon>
        <taxon>Glomeromycotina</taxon>
        <taxon>Glomeromycetes</taxon>
        <taxon>Archaeosporales</taxon>
        <taxon>Ambisporaceae</taxon>
        <taxon>Ambispora</taxon>
    </lineage>
</organism>
<reference evidence="3" key="1">
    <citation type="submission" date="2021-06" db="EMBL/GenBank/DDBJ databases">
        <authorList>
            <person name="Kallberg Y."/>
            <person name="Tangrot J."/>
            <person name="Rosling A."/>
        </authorList>
    </citation>
    <scope>NUCLEOTIDE SEQUENCE</scope>
    <source>
        <strain evidence="3">FL130A</strain>
    </source>
</reference>
<evidence type="ECO:0000256" key="1">
    <source>
        <dbReference type="SAM" id="Phobius"/>
    </source>
</evidence>
<protein>
    <submittedName>
        <fullName evidence="3">9136_t:CDS:1</fullName>
    </submittedName>
</protein>